<feature type="transmembrane region" description="Helical" evidence="7">
    <location>
        <begin position="50"/>
        <end position="74"/>
    </location>
</feature>
<comment type="similarity">
    <text evidence="5">Belongs to the SAT4 family.</text>
</comment>
<evidence type="ECO:0000256" key="4">
    <source>
        <dbReference type="ARBA" id="ARBA00023136"/>
    </source>
</evidence>
<feature type="region of interest" description="Disordered" evidence="6">
    <location>
        <begin position="374"/>
        <end position="394"/>
    </location>
</feature>
<gene>
    <name evidence="9" type="ORF">CMUS01_10755</name>
</gene>
<feature type="transmembrane region" description="Helical" evidence="7">
    <location>
        <begin position="94"/>
        <end position="116"/>
    </location>
</feature>
<dbReference type="GO" id="GO:0016020">
    <property type="term" value="C:membrane"/>
    <property type="evidence" value="ECO:0007669"/>
    <property type="project" value="UniProtKB-SubCell"/>
</dbReference>
<evidence type="ECO:0000259" key="8">
    <source>
        <dbReference type="Pfam" id="PF20684"/>
    </source>
</evidence>
<keyword evidence="10" id="KW-1185">Reference proteome</keyword>
<feature type="transmembrane region" description="Helical" evidence="7">
    <location>
        <begin position="128"/>
        <end position="149"/>
    </location>
</feature>
<dbReference type="Pfam" id="PF20684">
    <property type="entry name" value="Fung_rhodopsin"/>
    <property type="match status" value="1"/>
</dbReference>
<comment type="subcellular location">
    <subcellularLocation>
        <location evidence="1">Membrane</location>
        <topology evidence="1">Multi-pass membrane protein</topology>
    </subcellularLocation>
</comment>
<accession>A0A8H6K1S1</accession>
<dbReference type="InterPro" id="IPR049326">
    <property type="entry name" value="Rhodopsin_dom_fungi"/>
</dbReference>
<dbReference type="EMBL" id="WIGM01000509">
    <property type="protein sequence ID" value="KAF6823304.1"/>
    <property type="molecule type" value="Genomic_DNA"/>
</dbReference>
<evidence type="ECO:0000256" key="5">
    <source>
        <dbReference type="ARBA" id="ARBA00038359"/>
    </source>
</evidence>
<feature type="transmembrane region" description="Helical" evidence="7">
    <location>
        <begin position="244"/>
        <end position="266"/>
    </location>
</feature>
<protein>
    <submittedName>
        <fullName evidence="9">Integral membrane protein</fullName>
    </submittedName>
</protein>
<keyword evidence="3 7" id="KW-1133">Transmembrane helix</keyword>
<organism evidence="9 10">
    <name type="scientific">Colletotrichum musicola</name>
    <dbReference type="NCBI Taxonomy" id="2175873"/>
    <lineage>
        <taxon>Eukaryota</taxon>
        <taxon>Fungi</taxon>
        <taxon>Dikarya</taxon>
        <taxon>Ascomycota</taxon>
        <taxon>Pezizomycotina</taxon>
        <taxon>Sordariomycetes</taxon>
        <taxon>Hypocreomycetidae</taxon>
        <taxon>Glomerellales</taxon>
        <taxon>Glomerellaceae</taxon>
        <taxon>Colletotrichum</taxon>
        <taxon>Colletotrichum orchidearum species complex</taxon>
    </lineage>
</organism>
<evidence type="ECO:0000256" key="6">
    <source>
        <dbReference type="SAM" id="MobiDB-lite"/>
    </source>
</evidence>
<evidence type="ECO:0000256" key="7">
    <source>
        <dbReference type="SAM" id="Phobius"/>
    </source>
</evidence>
<feature type="domain" description="Rhodopsin" evidence="8">
    <location>
        <begin position="34"/>
        <end position="267"/>
    </location>
</feature>
<dbReference type="OrthoDB" id="3648173at2759"/>
<dbReference type="PANTHER" id="PTHR33048">
    <property type="entry name" value="PTH11-LIKE INTEGRAL MEMBRANE PROTEIN (AFU_ORTHOLOGUE AFUA_5G11245)"/>
    <property type="match status" value="1"/>
</dbReference>
<sequence>MSSSTSPEAHDDKKSTVIGSVVLCILFPSAMVALRIYTRTTVIALFGVDDVLAILGLMATAGCAIAIAVMTDFGLGRHVSTLSPAEIVNYMRTFYISIVFYNIALLCIKLSFLFQYYRIMAVPRMRRLYAVAIVIVGAWSISQLLIAAFQCLPVEGFWDKKVPAKCIPTQPQWYVNAAGNIITDVAIFALPLPIFGHLSLPRKQKLLLMGIFSLGFFTVAISFVRIKYLSIHEDFTWTNVEASLWSVGECASAVTCACLPTLRPLLTAMFPKLMARVNYSLHSHHTETQGPSRATYPTSAYPPKLVDAEHAMPDSAISSARSSRLKDDGSVANVSVYQHQTASTVDIFGLASVREDAITPVRFDHCSLTNPRPIWSSAQTPRGQREMPETVLPK</sequence>
<feature type="transmembrane region" description="Helical" evidence="7">
    <location>
        <begin position="173"/>
        <end position="194"/>
    </location>
</feature>
<dbReference type="Proteomes" id="UP000639643">
    <property type="component" value="Unassembled WGS sequence"/>
</dbReference>
<evidence type="ECO:0000256" key="2">
    <source>
        <dbReference type="ARBA" id="ARBA00022692"/>
    </source>
</evidence>
<dbReference type="AlphaFoldDB" id="A0A8H6K1S1"/>
<comment type="caution">
    <text evidence="9">The sequence shown here is derived from an EMBL/GenBank/DDBJ whole genome shotgun (WGS) entry which is preliminary data.</text>
</comment>
<feature type="transmembrane region" description="Helical" evidence="7">
    <location>
        <begin position="17"/>
        <end position="38"/>
    </location>
</feature>
<proteinExistence type="inferred from homology"/>
<evidence type="ECO:0000256" key="3">
    <source>
        <dbReference type="ARBA" id="ARBA00022989"/>
    </source>
</evidence>
<feature type="transmembrane region" description="Helical" evidence="7">
    <location>
        <begin position="206"/>
        <end position="224"/>
    </location>
</feature>
<reference evidence="9" key="1">
    <citation type="journal article" date="2020" name="Phytopathology">
        <title>Genome Sequence Resources of Colletotrichum truncatum, C. plurivorum, C. musicola, and C. sojae: Four Species Pathogenic to Soybean (Glycine max).</title>
        <authorList>
            <person name="Rogerio F."/>
            <person name="Boufleur T.R."/>
            <person name="Ciampi-Guillardi M."/>
            <person name="Sukno S.A."/>
            <person name="Thon M.R."/>
            <person name="Massola Junior N.S."/>
            <person name="Baroncelli R."/>
        </authorList>
    </citation>
    <scope>NUCLEOTIDE SEQUENCE</scope>
    <source>
        <strain evidence="9">LFN0074</strain>
    </source>
</reference>
<keyword evidence="4 7" id="KW-0472">Membrane</keyword>
<name>A0A8H6K1S1_9PEZI</name>
<dbReference type="PANTHER" id="PTHR33048:SF47">
    <property type="entry name" value="INTEGRAL MEMBRANE PROTEIN-RELATED"/>
    <property type="match status" value="1"/>
</dbReference>
<evidence type="ECO:0000313" key="10">
    <source>
        <dbReference type="Proteomes" id="UP000639643"/>
    </source>
</evidence>
<dbReference type="InterPro" id="IPR052337">
    <property type="entry name" value="SAT4-like"/>
</dbReference>
<evidence type="ECO:0000313" key="9">
    <source>
        <dbReference type="EMBL" id="KAF6823304.1"/>
    </source>
</evidence>
<keyword evidence="2 7" id="KW-0812">Transmembrane</keyword>
<evidence type="ECO:0000256" key="1">
    <source>
        <dbReference type="ARBA" id="ARBA00004141"/>
    </source>
</evidence>